<evidence type="ECO:0000256" key="1">
    <source>
        <dbReference type="ARBA" id="ARBA00005495"/>
    </source>
</evidence>
<comment type="similarity">
    <text evidence="1">Belongs to the Gfa family.</text>
</comment>
<evidence type="ECO:0000256" key="3">
    <source>
        <dbReference type="ARBA" id="ARBA00022833"/>
    </source>
</evidence>
<accession>A0ABY2ULF1</accession>
<dbReference type="SUPFAM" id="SSF51316">
    <property type="entry name" value="Mss4-like"/>
    <property type="match status" value="1"/>
</dbReference>
<proteinExistence type="inferred from homology"/>
<evidence type="ECO:0000313" key="6">
    <source>
        <dbReference type="EMBL" id="TLM79273.1"/>
    </source>
</evidence>
<name>A0ABY2ULF1_9GAMM</name>
<dbReference type="InterPro" id="IPR011057">
    <property type="entry name" value="Mss4-like_sf"/>
</dbReference>
<dbReference type="PROSITE" id="PS51891">
    <property type="entry name" value="CENP_V_GFA"/>
    <property type="match status" value="1"/>
</dbReference>
<dbReference type="PANTHER" id="PTHR33337">
    <property type="entry name" value="GFA DOMAIN-CONTAINING PROTEIN"/>
    <property type="match status" value="1"/>
</dbReference>
<dbReference type="Pfam" id="PF04828">
    <property type="entry name" value="GFA"/>
    <property type="match status" value="1"/>
</dbReference>
<organism evidence="6 7">
    <name type="scientific">Microbulbifer harenosus</name>
    <dbReference type="NCBI Taxonomy" id="2576840"/>
    <lineage>
        <taxon>Bacteria</taxon>
        <taxon>Pseudomonadati</taxon>
        <taxon>Pseudomonadota</taxon>
        <taxon>Gammaproteobacteria</taxon>
        <taxon>Cellvibrionales</taxon>
        <taxon>Microbulbiferaceae</taxon>
        <taxon>Microbulbifer</taxon>
    </lineage>
</organism>
<protein>
    <submittedName>
        <fullName evidence="6">Aldehyde-activating protein</fullName>
    </submittedName>
</protein>
<dbReference type="Proteomes" id="UP000306791">
    <property type="component" value="Unassembled WGS sequence"/>
</dbReference>
<dbReference type="InterPro" id="IPR006913">
    <property type="entry name" value="CENP-V/GFA"/>
</dbReference>
<evidence type="ECO:0000259" key="5">
    <source>
        <dbReference type="PROSITE" id="PS51891"/>
    </source>
</evidence>
<reference evidence="6 7" key="1">
    <citation type="submission" date="2019-05" db="EMBL/GenBank/DDBJ databases">
        <title>Microbulbifer harenosus sp. nov., an alginate-degrading bacterium isolated from coastal sand.</title>
        <authorList>
            <person name="Huang H."/>
            <person name="Mo K."/>
            <person name="Bao S."/>
        </authorList>
    </citation>
    <scope>NUCLEOTIDE SEQUENCE [LARGE SCALE GENOMIC DNA]</scope>
    <source>
        <strain evidence="6 7">HB161719</strain>
    </source>
</reference>
<feature type="domain" description="CENP-V/GFA" evidence="5">
    <location>
        <begin position="8"/>
        <end position="114"/>
    </location>
</feature>
<evidence type="ECO:0000313" key="7">
    <source>
        <dbReference type="Proteomes" id="UP000306791"/>
    </source>
</evidence>
<keyword evidence="3" id="KW-0862">Zinc</keyword>
<gene>
    <name evidence="6" type="ORF">FDY93_04015</name>
</gene>
<dbReference type="RefSeq" id="WP_138234445.1">
    <property type="nucleotide sequence ID" value="NZ_CP185860.1"/>
</dbReference>
<sequence>MSKELAGASGQCLCGTVRFEVNGTISAFHICYCSRCRHSTGSAHASNLFTDPKNICWISGEDSIQRFELASAQSWAKQFCKVCGSGVPYINRAGTRLVIPAGSLNENLQIAPDDRIFCEDRCTWVESIQDSPEFPALPEKI</sequence>
<dbReference type="PANTHER" id="PTHR33337:SF40">
    <property type="entry name" value="CENP-V_GFA DOMAIN-CONTAINING PROTEIN-RELATED"/>
    <property type="match status" value="1"/>
</dbReference>
<keyword evidence="2" id="KW-0479">Metal-binding</keyword>
<keyword evidence="4" id="KW-0456">Lyase</keyword>
<evidence type="ECO:0000256" key="2">
    <source>
        <dbReference type="ARBA" id="ARBA00022723"/>
    </source>
</evidence>
<dbReference type="EMBL" id="VANI01000004">
    <property type="protein sequence ID" value="TLM79273.1"/>
    <property type="molecule type" value="Genomic_DNA"/>
</dbReference>
<evidence type="ECO:0000256" key="4">
    <source>
        <dbReference type="ARBA" id="ARBA00023239"/>
    </source>
</evidence>
<dbReference type="Gene3D" id="3.90.1590.10">
    <property type="entry name" value="glutathione-dependent formaldehyde- activating enzyme (gfa)"/>
    <property type="match status" value="1"/>
</dbReference>
<keyword evidence="7" id="KW-1185">Reference proteome</keyword>
<comment type="caution">
    <text evidence="6">The sequence shown here is derived from an EMBL/GenBank/DDBJ whole genome shotgun (WGS) entry which is preliminary data.</text>
</comment>